<evidence type="ECO:0000313" key="3">
    <source>
        <dbReference type="EMBL" id="OWR53272.1"/>
    </source>
</evidence>
<keyword evidence="4" id="KW-1185">Reference proteome</keyword>
<dbReference type="InterPro" id="IPR000863">
    <property type="entry name" value="Sulfotransferase_dom"/>
</dbReference>
<sequence>MRSTHTFIEVTEEEERIIRKCLLGYTKPFIKCGSKGYVMPGSFRKHAEAIYNFKVRPDDVWVVSVPRSGTTWTQEMVWLLENDLDYKTAKSKPLFERFPMLETTSHIPEMGHIFIRMNFMNLGSFQGLKKASQTPSWKTLEMAPSPRFIKTHLPLSMLPPNLLNTAKVIYVARDPRDVAVSYYYLHKMIAKKFMRASFADFWNAFKRDLLPMTPVIEHVNESWDQRHNKNLHFLFYEDMKKDLKREIQGVCKFLDRNYTDEKINELVNHLSFDSFRNNKNVNNNANGDGKIQFIRKGEAGGWRTHFDAEMKIEAEFYLSARLKGLDLKYPSWSSK</sequence>
<dbReference type="Pfam" id="PF00685">
    <property type="entry name" value="Sulfotransfer_1"/>
    <property type="match status" value="1"/>
</dbReference>
<reference evidence="3 4" key="1">
    <citation type="journal article" date="2011" name="Cell">
        <title>The monarch butterfly genome yields insights into long-distance migration.</title>
        <authorList>
            <person name="Zhan S."/>
            <person name="Merlin C."/>
            <person name="Boore J.L."/>
            <person name="Reppert S.M."/>
        </authorList>
    </citation>
    <scope>NUCLEOTIDE SEQUENCE [LARGE SCALE GENOMIC DNA]</scope>
    <source>
        <strain evidence="3">F-2</strain>
    </source>
</reference>
<dbReference type="SUPFAM" id="SSF52540">
    <property type="entry name" value="P-loop containing nucleoside triphosphate hydrolases"/>
    <property type="match status" value="1"/>
</dbReference>
<dbReference type="InterPro" id="IPR027417">
    <property type="entry name" value="P-loop_NTPase"/>
</dbReference>
<organism evidence="3 4">
    <name type="scientific">Danaus plexippus plexippus</name>
    <dbReference type="NCBI Taxonomy" id="278856"/>
    <lineage>
        <taxon>Eukaryota</taxon>
        <taxon>Metazoa</taxon>
        <taxon>Ecdysozoa</taxon>
        <taxon>Arthropoda</taxon>
        <taxon>Hexapoda</taxon>
        <taxon>Insecta</taxon>
        <taxon>Pterygota</taxon>
        <taxon>Neoptera</taxon>
        <taxon>Endopterygota</taxon>
        <taxon>Lepidoptera</taxon>
        <taxon>Glossata</taxon>
        <taxon>Ditrysia</taxon>
        <taxon>Papilionoidea</taxon>
        <taxon>Nymphalidae</taxon>
        <taxon>Danainae</taxon>
        <taxon>Danaini</taxon>
        <taxon>Danaina</taxon>
        <taxon>Danaus</taxon>
        <taxon>Danaus</taxon>
    </lineage>
</organism>
<comment type="similarity">
    <text evidence="1">Belongs to the sulfotransferase 1 family.</text>
</comment>
<proteinExistence type="inferred from homology"/>
<dbReference type="EMBL" id="AGBW02008469">
    <property type="protein sequence ID" value="OWR53272.1"/>
    <property type="molecule type" value="Genomic_DNA"/>
</dbReference>
<dbReference type="Proteomes" id="UP000007151">
    <property type="component" value="Unassembled WGS sequence"/>
</dbReference>
<dbReference type="STRING" id="278856.A0A212FHR1"/>
<keyword evidence="2" id="KW-0808">Transferase</keyword>
<dbReference type="GO" id="GO:0008146">
    <property type="term" value="F:sulfotransferase activity"/>
    <property type="evidence" value="ECO:0007669"/>
    <property type="project" value="InterPro"/>
</dbReference>
<accession>A0A212FHR1</accession>
<evidence type="ECO:0000256" key="2">
    <source>
        <dbReference type="ARBA" id="ARBA00022679"/>
    </source>
</evidence>
<dbReference type="Gene3D" id="3.40.50.300">
    <property type="entry name" value="P-loop containing nucleotide triphosphate hydrolases"/>
    <property type="match status" value="1"/>
</dbReference>
<dbReference type="KEGG" id="dpl:KGM_210845"/>
<evidence type="ECO:0000256" key="1">
    <source>
        <dbReference type="ARBA" id="ARBA00005771"/>
    </source>
</evidence>
<evidence type="ECO:0000313" key="4">
    <source>
        <dbReference type="Proteomes" id="UP000007151"/>
    </source>
</evidence>
<dbReference type="PANTHER" id="PTHR11783">
    <property type="entry name" value="SULFOTRANSFERASE SULT"/>
    <property type="match status" value="1"/>
</dbReference>
<comment type="caution">
    <text evidence="3">The sequence shown here is derived from an EMBL/GenBank/DDBJ whole genome shotgun (WGS) entry which is preliminary data.</text>
</comment>
<protein>
    <submittedName>
        <fullName evidence="3">Sulfotransferase</fullName>
    </submittedName>
</protein>
<gene>
    <name evidence="3" type="ORF">KGM_210845</name>
</gene>
<dbReference type="AlphaFoldDB" id="A0A212FHR1"/>
<name>A0A212FHR1_DANPL</name>
<dbReference type="eggNOG" id="KOG1584">
    <property type="taxonomic scope" value="Eukaryota"/>
</dbReference>
<dbReference type="OrthoDB" id="205623at2759"/>